<keyword evidence="4 5" id="KW-0648">Protein biosynthesis</keyword>
<gene>
    <name evidence="5" type="primary">rqcH</name>
    <name evidence="7" type="ordered locus">CKR_1100</name>
</gene>
<reference evidence="8" key="1">
    <citation type="submission" date="2005-09" db="EMBL/GenBank/DDBJ databases">
        <title>Complete genome sequence of Clostridium kluyveri and comparative genomics of Clostridia species.</title>
        <authorList>
            <person name="Inui M."/>
            <person name="Nonaka H."/>
            <person name="Shinoda Y."/>
            <person name="Ikenaga Y."/>
            <person name="Abe M."/>
            <person name="Naito K."/>
            <person name="Vertes A.A."/>
            <person name="Yukawa H."/>
        </authorList>
    </citation>
    <scope>NUCLEOTIDE SEQUENCE [LARGE SCALE GENOMIC DNA]</scope>
    <source>
        <strain evidence="8">NBRC 12016</strain>
    </source>
</reference>
<dbReference type="AlphaFoldDB" id="B9E0X6"/>
<dbReference type="HOGENOM" id="CLU_022481_2_1_9"/>
<proteinExistence type="inferred from homology"/>
<dbReference type="PANTHER" id="PTHR15239:SF6">
    <property type="entry name" value="RIBOSOME QUALITY CONTROL COMPLEX SUBUNIT NEMF"/>
    <property type="match status" value="1"/>
</dbReference>
<dbReference type="GO" id="GO:0000049">
    <property type="term" value="F:tRNA binding"/>
    <property type="evidence" value="ECO:0007669"/>
    <property type="project" value="UniProtKB-UniRule"/>
</dbReference>
<accession>B9E0X6</accession>
<evidence type="ECO:0000256" key="4">
    <source>
        <dbReference type="ARBA" id="ARBA00022917"/>
    </source>
</evidence>
<dbReference type="HAMAP" id="MF_00844_B">
    <property type="entry name" value="RqcH_B"/>
    <property type="match status" value="1"/>
</dbReference>
<evidence type="ECO:0000256" key="5">
    <source>
        <dbReference type="HAMAP-Rule" id="MF_00844"/>
    </source>
</evidence>
<dbReference type="InterPro" id="IPR043682">
    <property type="entry name" value="RqcH_bacterial"/>
</dbReference>
<keyword evidence="5" id="KW-0175">Coiled coil</keyword>
<dbReference type="GO" id="GO:1990112">
    <property type="term" value="C:RQC complex"/>
    <property type="evidence" value="ECO:0007669"/>
    <property type="project" value="TreeGrafter"/>
</dbReference>
<organism evidence="7 8">
    <name type="scientific">Clostridium kluyveri (strain NBRC 12016)</name>
    <dbReference type="NCBI Taxonomy" id="583346"/>
    <lineage>
        <taxon>Bacteria</taxon>
        <taxon>Bacillati</taxon>
        <taxon>Bacillota</taxon>
        <taxon>Clostridia</taxon>
        <taxon>Eubacteriales</taxon>
        <taxon>Clostridiaceae</taxon>
        <taxon>Clostridium</taxon>
    </lineage>
</organism>
<dbReference type="GO" id="GO:0043023">
    <property type="term" value="F:ribosomal large subunit binding"/>
    <property type="evidence" value="ECO:0007669"/>
    <property type="project" value="UniProtKB-UniRule"/>
</dbReference>
<keyword evidence="1 5" id="KW-0820">tRNA-binding</keyword>
<dbReference type="FunFam" id="2.30.310.10:FF:000004">
    <property type="entry name" value="Fibronectin-binding protein A"/>
    <property type="match status" value="1"/>
</dbReference>
<dbReference type="GO" id="GO:0072344">
    <property type="term" value="P:rescue of stalled ribosome"/>
    <property type="evidence" value="ECO:0007669"/>
    <property type="project" value="UniProtKB-UniRule"/>
</dbReference>
<comment type="subunit">
    <text evidence="5">Associates with stalled 50S ribosomal subunits. Binds to RqcP.</text>
</comment>
<evidence type="ECO:0000313" key="8">
    <source>
        <dbReference type="Proteomes" id="UP000007969"/>
    </source>
</evidence>
<protein>
    <recommendedName>
        <fullName evidence="5">Rqc2 homolog RqcH</fullName>
        <shortName evidence="5">RqcH</shortName>
    </recommendedName>
</protein>
<evidence type="ECO:0000259" key="6">
    <source>
        <dbReference type="Pfam" id="PF05670"/>
    </source>
</evidence>
<evidence type="ECO:0000313" key="7">
    <source>
        <dbReference type="EMBL" id="BAH06151.1"/>
    </source>
</evidence>
<dbReference type="Gene3D" id="2.30.310.10">
    <property type="entry name" value="ibrinogen binding protein from staphylococcus aureus domain"/>
    <property type="match status" value="1"/>
</dbReference>
<comment type="similarity">
    <text evidence="5">Belongs to the NEMF family.</text>
</comment>
<dbReference type="GO" id="GO:0019843">
    <property type="term" value="F:rRNA binding"/>
    <property type="evidence" value="ECO:0007669"/>
    <property type="project" value="UniProtKB-UniRule"/>
</dbReference>
<dbReference type="KEGG" id="ckr:CKR_1100"/>
<sequence>MNLMALDGIFIHSILQELKSKLLGGKVEKVNQPEKDEIILTIRNEKTPYKLLISSSSIYPKIHITDKNKKNPLQPPMFCMILRKYLNSSKLINISQLDTDRVIFLDFQSLNELGFDNIYTLVIEIMGKHSNITLIRKKDTIIMDSIKHITPEINSIRSLFPGIKYIFPPISNKLNPFCYKREEFKHVLQKMKFLDTKSFSKIFTGVSTSFSKELYYMLSELKLSELDIFKESTITVLHGFCSKIFSEFKNNEFYFAYYTKDGKMKDFYCSKLTYLKDCMEVHYSTPSKLIDDFYYEKDKADRLNSKSSDMQKLININLERCNKKVKILMENLKDCKNKDTYRIQGELLTSNIYNIHKGDSKVKVQNYYSNILEYITIKLDINKTPSENIQSYFKKYNKLKKTEKAAEEQLKIAKEEIEYLNSVFINIKNSDSYEHIEEIKRELMETGYIKFKKSTNKKKIKASKPAKFISSDGIEIYVGKNNLQNDYLTLKFADKRDLWFHTKNTAGSHVIVKNFGKVPDKTLEEAASLAAYYSKARNSSKVAVDYTEVRNMHKPNGAKPGMVIYYSNKTIYITPEKPSIEQID</sequence>
<keyword evidence="2 5" id="KW-0699">rRNA-binding</keyword>
<keyword evidence="3 5" id="KW-0694">RNA-binding</keyword>
<dbReference type="InterPro" id="IPR051608">
    <property type="entry name" value="RQC_Subunit_NEMF"/>
</dbReference>
<dbReference type="Pfam" id="PF05670">
    <property type="entry name" value="NFACT-R_1"/>
    <property type="match status" value="1"/>
</dbReference>
<feature type="coiled-coil region" evidence="5">
    <location>
        <begin position="389"/>
        <end position="423"/>
    </location>
</feature>
<feature type="domain" description="NFACT RNA-binding" evidence="6">
    <location>
        <begin position="466"/>
        <end position="561"/>
    </location>
</feature>
<dbReference type="PANTHER" id="PTHR15239">
    <property type="entry name" value="NUCLEAR EXPORT MEDIATOR FACTOR NEMF"/>
    <property type="match status" value="1"/>
</dbReference>
<dbReference type="InterPro" id="IPR008532">
    <property type="entry name" value="NFACT_RNA-bd"/>
</dbReference>
<evidence type="ECO:0000256" key="3">
    <source>
        <dbReference type="ARBA" id="ARBA00022884"/>
    </source>
</evidence>
<dbReference type="EMBL" id="AP009049">
    <property type="protein sequence ID" value="BAH06151.1"/>
    <property type="molecule type" value="Genomic_DNA"/>
</dbReference>
<dbReference type="Pfam" id="PF05833">
    <property type="entry name" value="NFACT_N"/>
    <property type="match status" value="1"/>
</dbReference>
<dbReference type="Proteomes" id="UP000007969">
    <property type="component" value="Chromosome"/>
</dbReference>
<name>B9E0X6_CLOK1</name>
<comment type="function">
    <text evidence="5">Key component of the ribosome quality control system (RQC), a ribosome-associated complex that mediates the extraction of incompletely synthesized nascent chains from stalled ribosomes and their subsequent degradation. RqcH recruits Ala-charged tRNA, and with RqcP directs the elongation of stalled nascent chains on 50S ribosomal subunits, leading to non-templated C-terminal alanine extensions (Ala tail). The Ala tail promotes nascent chain degradation. May add between 1 and at least 8 Ala residues. Binds to stalled 50S ribosomal subunits.</text>
</comment>
<evidence type="ECO:0000256" key="2">
    <source>
        <dbReference type="ARBA" id="ARBA00022730"/>
    </source>
</evidence>
<evidence type="ECO:0000256" key="1">
    <source>
        <dbReference type="ARBA" id="ARBA00022555"/>
    </source>
</evidence>